<protein>
    <submittedName>
        <fullName evidence="2">Uncharacterized protein</fullName>
    </submittedName>
</protein>
<reference evidence="2 3" key="1">
    <citation type="submission" date="2021-01" db="EMBL/GenBank/DDBJ databases">
        <title>Whole genome shotgun sequence of Catellatospora chokoriensis NBRC 107358.</title>
        <authorList>
            <person name="Komaki H."/>
            <person name="Tamura T."/>
        </authorList>
    </citation>
    <scope>NUCLEOTIDE SEQUENCE [LARGE SCALE GENOMIC DNA]</scope>
    <source>
        <strain evidence="2 3">NBRC 107358</strain>
    </source>
</reference>
<evidence type="ECO:0000313" key="3">
    <source>
        <dbReference type="Proteomes" id="UP000619293"/>
    </source>
</evidence>
<comment type="caution">
    <text evidence="2">The sequence shown here is derived from an EMBL/GenBank/DDBJ whole genome shotgun (WGS) entry which is preliminary data.</text>
</comment>
<dbReference type="EMBL" id="BONG01000040">
    <property type="protein sequence ID" value="GIF92029.1"/>
    <property type="molecule type" value="Genomic_DNA"/>
</dbReference>
<proteinExistence type="predicted"/>
<accession>A0A8J3K9P4</accession>
<feature type="region of interest" description="Disordered" evidence="1">
    <location>
        <begin position="102"/>
        <end position="123"/>
    </location>
</feature>
<sequence>MPAVDLDLVVPEQHAVDRRMFALVESGARRHHQVYGVTEGGGMHDTVQPRGGRPGEVGARWQVQRERAAAQLMVAIEAAVGEDVVAQARPVVAAQLLGRQQSLPQGVGPAEHLPGQSPGSIDT</sequence>
<organism evidence="2 3">
    <name type="scientific">Catellatospora chokoriensis</name>
    <dbReference type="NCBI Taxonomy" id="310353"/>
    <lineage>
        <taxon>Bacteria</taxon>
        <taxon>Bacillati</taxon>
        <taxon>Actinomycetota</taxon>
        <taxon>Actinomycetes</taxon>
        <taxon>Micromonosporales</taxon>
        <taxon>Micromonosporaceae</taxon>
        <taxon>Catellatospora</taxon>
    </lineage>
</organism>
<dbReference type="AlphaFoldDB" id="A0A8J3K9P4"/>
<gene>
    <name evidence="2" type="ORF">Cch02nite_54730</name>
</gene>
<evidence type="ECO:0000256" key="1">
    <source>
        <dbReference type="SAM" id="MobiDB-lite"/>
    </source>
</evidence>
<feature type="region of interest" description="Disordered" evidence="1">
    <location>
        <begin position="37"/>
        <end position="56"/>
    </location>
</feature>
<name>A0A8J3K9P4_9ACTN</name>
<keyword evidence="3" id="KW-1185">Reference proteome</keyword>
<evidence type="ECO:0000313" key="2">
    <source>
        <dbReference type="EMBL" id="GIF92029.1"/>
    </source>
</evidence>
<dbReference type="Proteomes" id="UP000619293">
    <property type="component" value="Unassembled WGS sequence"/>
</dbReference>